<dbReference type="KEGG" id="msaa:QYS49_07845"/>
<gene>
    <name evidence="1" type="ORF">QYS49_07845</name>
</gene>
<dbReference type="PROSITE" id="PS51257">
    <property type="entry name" value="PROKAR_LIPOPROTEIN"/>
    <property type="match status" value="1"/>
</dbReference>
<dbReference type="AlphaFoldDB" id="A0AA49JBY4"/>
<sequence length="244" mass="27967">MFRTLIIISIILTLSSCADKENQLLLSQTKYLDSRISEVANKLDEEVEATNFRLEGVRLKHRKDNLKKSYDSISFLLKDNEIDLAKSKTKELITTLNTTSESYKVLEQSLNQVTESNKVIFSNNLALIVVETIQSYRKQFDDLFYQYDAVHPVLFDETQCLKAGQKYEGEIMMVAMKLSTERVFEADYPNDNQGFIKLPVSQSLGGKLVIDNLQPGQTEIKVRVTESHLNQKLMFENTVLLEPK</sequence>
<name>A0AA49JBY4_9BACT</name>
<organism evidence="1 2">
    <name type="scientific">Marivirga salinarum</name>
    <dbReference type="NCBI Taxonomy" id="3059078"/>
    <lineage>
        <taxon>Bacteria</taxon>
        <taxon>Pseudomonadati</taxon>
        <taxon>Bacteroidota</taxon>
        <taxon>Cytophagia</taxon>
        <taxon>Cytophagales</taxon>
        <taxon>Marivirgaceae</taxon>
        <taxon>Marivirga</taxon>
    </lineage>
</organism>
<reference evidence="1 2" key="1">
    <citation type="submission" date="2023-08" db="EMBL/GenBank/DDBJ databases">
        <title>Comparative genomics and taxonomic characterization of three novel marine species of genus Marivirga.</title>
        <authorList>
            <person name="Muhammad N."/>
            <person name="Kim S.-G."/>
        </authorList>
    </citation>
    <scope>NUCLEOTIDE SEQUENCE [LARGE SCALE GENOMIC DNA]</scope>
    <source>
        <strain evidence="1 2">BDSF4-3</strain>
    </source>
</reference>
<keyword evidence="2" id="KW-1185">Reference proteome</keyword>
<dbReference type="RefSeq" id="WP_308349871.1">
    <property type="nucleotide sequence ID" value="NZ_CP129971.1"/>
</dbReference>
<evidence type="ECO:0000313" key="1">
    <source>
        <dbReference type="EMBL" id="WKK77113.1"/>
    </source>
</evidence>
<dbReference type="Proteomes" id="UP001230496">
    <property type="component" value="Chromosome"/>
</dbReference>
<proteinExistence type="predicted"/>
<accession>A0AA49JBY4</accession>
<protein>
    <submittedName>
        <fullName evidence="1">Uncharacterized protein</fullName>
    </submittedName>
</protein>
<evidence type="ECO:0000313" key="2">
    <source>
        <dbReference type="Proteomes" id="UP001230496"/>
    </source>
</evidence>
<dbReference type="EMBL" id="CP129971">
    <property type="protein sequence ID" value="WKK77113.1"/>
    <property type="molecule type" value="Genomic_DNA"/>
</dbReference>